<evidence type="ECO:0000313" key="3">
    <source>
        <dbReference type="Proteomes" id="UP000187209"/>
    </source>
</evidence>
<reference evidence="2 3" key="1">
    <citation type="submission" date="2016-11" db="EMBL/GenBank/DDBJ databases">
        <title>The macronuclear genome of Stentor coeruleus: a giant cell with tiny introns.</title>
        <authorList>
            <person name="Slabodnick M."/>
            <person name="Ruby J.G."/>
            <person name="Reiff S.B."/>
            <person name="Swart E.C."/>
            <person name="Gosai S."/>
            <person name="Prabakaran S."/>
            <person name="Witkowska E."/>
            <person name="Larue G.E."/>
            <person name="Fisher S."/>
            <person name="Freeman R.M."/>
            <person name="Gunawardena J."/>
            <person name="Chu W."/>
            <person name="Stover N.A."/>
            <person name="Gregory B.D."/>
            <person name="Nowacki M."/>
            <person name="Derisi J."/>
            <person name="Roy S.W."/>
            <person name="Marshall W.F."/>
            <person name="Sood P."/>
        </authorList>
    </citation>
    <scope>NUCLEOTIDE SEQUENCE [LARGE SCALE GENOMIC DNA]</scope>
    <source>
        <strain evidence="2">WM001</strain>
    </source>
</reference>
<dbReference type="InterPro" id="IPR036047">
    <property type="entry name" value="F-box-like_dom_sf"/>
</dbReference>
<dbReference type="Proteomes" id="UP000187209">
    <property type="component" value="Unassembled WGS sequence"/>
</dbReference>
<dbReference type="Gene3D" id="1.20.1280.50">
    <property type="match status" value="1"/>
</dbReference>
<dbReference type="EMBL" id="MPUH01000007">
    <property type="protein sequence ID" value="OMJ95842.1"/>
    <property type="molecule type" value="Genomic_DNA"/>
</dbReference>
<gene>
    <name evidence="2" type="ORF">SteCoe_745</name>
</gene>
<dbReference type="SUPFAM" id="SSF81383">
    <property type="entry name" value="F-box domain"/>
    <property type="match status" value="1"/>
</dbReference>
<keyword evidence="3" id="KW-1185">Reference proteome</keyword>
<name>A0A1R2D3L4_9CILI</name>
<dbReference type="Pfam" id="PF12937">
    <property type="entry name" value="F-box-like"/>
    <property type="match status" value="1"/>
</dbReference>
<dbReference type="AlphaFoldDB" id="A0A1R2D3L4"/>
<proteinExistence type="predicted"/>
<protein>
    <recommendedName>
        <fullName evidence="1">F-box domain-containing protein</fullName>
    </recommendedName>
</protein>
<organism evidence="2 3">
    <name type="scientific">Stentor coeruleus</name>
    <dbReference type="NCBI Taxonomy" id="5963"/>
    <lineage>
        <taxon>Eukaryota</taxon>
        <taxon>Sar</taxon>
        <taxon>Alveolata</taxon>
        <taxon>Ciliophora</taxon>
        <taxon>Postciliodesmatophora</taxon>
        <taxon>Heterotrichea</taxon>
        <taxon>Heterotrichida</taxon>
        <taxon>Stentoridae</taxon>
        <taxon>Stentor</taxon>
    </lineage>
</organism>
<sequence>MDTIFTISFSVGLPKTSSTVCFNCHKKIQRSEIRVSKKKYDRQLYFHLPCYTPEHNLFILVSNLTIDLDENSGLIFENWLNSWNSHFLPPDPNISIAWNKTKSFEVPKCKRLRLLINVFEFLTYQDICCNLASVSKEFYEISWNNYLWGALFQRDFNKLCEGNECRKLYIDTFFNCCTRCGISSNKYIRCTLLKRIICKNCFESKSCELLDKNTIKRVYGINTKYLNLKYHIGNNGNRRLCYKFLVEAAVKERRGMIKNKVVQLLSDKYGSNHDMTKIVSSIDTNDMDQIRKTYYKITYHPKISNEIPYESYKMIYSAIRNGGLNFARLSKIYDLIKKDFP</sequence>
<accession>A0A1R2D3L4</accession>
<dbReference type="InterPro" id="IPR001810">
    <property type="entry name" value="F-box_dom"/>
</dbReference>
<evidence type="ECO:0000259" key="1">
    <source>
        <dbReference type="Pfam" id="PF12937"/>
    </source>
</evidence>
<feature type="domain" description="F-box" evidence="1">
    <location>
        <begin position="114"/>
        <end position="154"/>
    </location>
</feature>
<evidence type="ECO:0000313" key="2">
    <source>
        <dbReference type="EMBL" id="OMJ95842.1"/>
    </source>
</evidence>
<comment type="caution">
    <text evidence="2">The sequence shown here is derived from an EMBL/GenBank/DDBJ whole genome shotgun (WGS) entry which is preliminary data.</text>
</comment>